<evidence type="ECO:0000313" key="2">
    <source>
        <dbReference type="Proteomes" id="UP000294145"/>
    </source>
</evidence>
<reference evidence="1 2" key="1">
    <citation type="submission" date="2019-02" db="EMBL/GenBank/DDBJ databases">
        <title>Genomic plasticity associated with the antimicrobial resistance in Vibrio cholerae.</title>
        <authorList>
            <person name="Verma J."/>
            <person name="Bag S."/>
            <person name="Saha B."/>
            <person name="Kumar P."/>
            <person name="Ghosh T.S."/>
            <person name="Dayal M."/>
            <person name="Senapati T."/>
            <person name="Mehra S."/>
            <person name="Dey P."/>
            <person name="Desigamani A."/>
            <person name="Kumar D."/>
            <person name="Rana P."/>
            <person name="Kumar B."/>
            <person name="Maiti T.K."/>
            <person name="Sharma N.C."/>
            <person name="Bhadra R.K."/>
            <person name="Mutreja A."/>
            <person name="Nair G.B."/>
            <person name="Ramamurthy T."/>
            <person name="Das B."/>
        </authorList>
    </citation>
    <scope>NUCLEOTIDE SEQUENCE [LARGE SCALE GENOMIC DNA]</scope>
    <source>
        <strain evidence="1 2">IDH06781</strain>
    </source>
</reference>
<dbReference type="AlphaFoldDB" id="A0A7Z7VP29"/>
<comment type="caution">
    <text evidence="1">The sequence shown here is derived from an EMBL/GenBank/DDBJ whole genome shotgun (WGS) entry which is preliminary data.</text>
</comment>
<name>A0A7Z7VP29_VIBCL</name>
<gene>
    <name evidence="1" type="ORF">EYB64_12465</name>
</gene>
<organism evidence="1 2">
    <name type="scientific">Vibrio cholerae</name>
    <dbReference type="NCBI Taxonomy" id="666"/>
    <lineage>
        <taxon>Bacteria</taxon>
        <taxon>Pseudomonadati</taxon>
        <taxon>Pseudomonadota</taxon>
        <taxon>Gammaproteobacteria</taxon>
        <taxon>Vibrionales</taxon>
        <taxon>Vibrionaceae</taxon>
        <taxon>Vibrio</taxon>
    </lineage>
</organism>
<dbReference type="RefSeq" id="WP_114709170.1">
    <property type="nucleotide sequence ID" value="NZ_JACWKW010000009.1"/>
</dbReference>
<accession>A0A7Z7VP29</accession>
<dbReference type="Proteomes" id="UP000294145">
    <property type="component" value="Unassembled WGS sequence"/>
</dbReference>
<sequence>MAEISKRKPSRSTKHLMLPTEAIMTIDILESYLEKSNMYHVAFLLGVSKKHLVKFRTFLIHASQGDPVACAEFNSRIPIMRNLYAYNRLLEIDPEFMRELMRDAILNQSGKDNILHKRGGKVDTLSGLSEEELNQTVASYTQYVTN</sequence>
<evidence type="ECO:0000313" key="1">
    <source>
        <dbReference type="EMBL" id="TBM41382.1"/>
    </source>
</evidence>
<protein>
    <submittedName>
        <fullName evidence="1">Uncharacterized protein</fullName>
    </submittedName>
</protein>
<dbReference type="EMBL" id="SISP01000020">
    <property type="protein sequence ID" value="TBM41382.1"/>
    <property type="molecule type" value="Genomic_DNA"/>
</dbReference>
<proteinExistence type="predicted"/>